<protein>
    <recommendedName>
        <fullName evidence="2">Phosphotyrosine protein phosphatase I domain-containing protein</fullName>
    </recommendedName>
</protein>
<evidence type="ECO:0000259" key="2">
    <source>
        <dbReference type="SMART" id="SM00226"/>
    </source>
</evidence>
<reference evidence="3 4" key="1">
    <citation type="journal article" date="2016" name="Nat. Commun.">
        <title>Thousands of microbial genomes shed light on interconnected biogeochemical processes in an aquifer system.</title>
        <authorList>
            <person name="Anantharaman K."/>
            <person name="Brown C.T."/>
            <person name="Hug L.A."/>
            <person name="Sharon I."/>
            <person name="Castelle C.J."/>
            <person name="Probst A.J."/>
            <person name="Thomas B.C."/>
            <person name="Singh A."/>
            <person name="Wilkins M.J."/>
            <person name="Karaoz U."/>
            <person name="Brodie E.L."/>
            <person name="Williams K.H."/>
            <person name="Hubbard S.S."/>
            <person name="Banfield J.F."/>
        </authorList>
    </citation>
    <scope>NUCLEOTIDE SEQUENCE [LARGE SCALE GENOMIC DNA]</scope>
</reference>
<dbReference type="EMBL" id="MFNE01000035">
    <property type="protein sequence ID" value="OGG94697.1"/>
    <property type="molecule type" value="Genomic_DNA"/>
</dbReference>
<dbReference type="Pfam" id="PF01451">
    <property type="entry name" value="LMWPc"/>
    <property type="match status" value="1"/>
</dbReference>
<dbReference type="STRING" id="1817772.A2527_05715"/>
<accession>A0A1F6G9A5</accession>
<dbReference type="CDD" id="cd16345">
    <property type="entry name" value="LMWP_ArsC"/>
    <property type="match status" value="1"/>
</dbReference>
<dbReference type="InterPro" id="IPR036196">
    <property type="entry name" value="Ptyr_pPase_sf"/>
</dbReference>
<dbReference type="PANTHER" id="PTHR43428:SF1">
    <property type="entry name" value="ARSENATE REDUCTASE"/>
    <property type="match status" value="1"/>
</dbReference>
<organism evidence="3 4">
    <name type="scientific">Candidatus Lambdaproteobacteria bacterium RIFOXYD2_FULL_50_16</name>
    <dbReference type="NCBI Taxonomy" id="1817772"/>
    <lineage>
        <taxon>Bacteria</taxon>
        <taxon>Pseudomonadati</taxon>
        <taxon>Pseudomonadota</taxon>
        <taxon>Candidatus Lambdaproteobacteria</taxon>
    </lineage>
</organism>
<dbReference type="PANTHER" id="PTHR43428">
    <property type="entry name" value="ARSENATE REDUCTASE"/>
    <property type="match status" value="1"/>
</dbReference>
<dbReference type="SUPFAM" id="SSF52788">
    <property type="entry name" value="Phosphotyrosine protein phosphatases I"/>
    <property type="match status" value="1"/>
</dbReference>
<evidence type="ECO:0000313" key="3">
    <source>
        <dbReference type="EMBL" id="OGG94697.1"/>
    </source>
</evidence>
<keyword evidence="1" id="KW-0059">Arsenical resistance</keyword>
<dbReference type="GO" id="GO:0046685">
    <property type="term" value="P:response to arsenic-containing substance"/>
    <property type="evidence" value="ECO:0007669"/>
    <property type="project" value="UniProtKB-KW"/>
</dbReference>
<dbReference type="Gene3D" id="3.40.50.2300">
    <property type="match status" value="1"/>
</dbReference>
<evidence type="ECO:0000256" key="1">
    <source>
        <dbReference type="ARBA" id="ARBA00022849"/>
    </source>
</evidence>
<feature type="domain" description="Phosphotyrosine protein phosphatase I" evidence="2">
    <location>
        <begin position="1"/>
        <end position="134"/>
    </location>
</feature>
<proteinExistence type="predicted"/>
<dbReference type="InterPro" id="IPR023485">
    <property type="entry name" value="Ptyr_pPase"/>
</dbReference>
<sequence length="162" mass="19019">MKILVLCRGNSCRSQMAEYFLRSYDPRLEVRSAGLNPVEELHPLVLQVMMEKGIEMRWARPESLTAYLWVAFDFVIHVCPCQNQFSHYFRGAAKRIRLNLEDPGALEGTPEQQLAHFRKVRDQIDKDMKAFYISQLRPLLDRERPLNQGWPWFNHEQVVSAS</sequence>
<comment type="caution">
    <text evidence="3">The sequence shown here is derived from an EMBL/GenBank/DDBJ whole genome shotgun (WGS) entry which is preliminary data.</text>
</comment>
<gene>
    <name evidence="3" type="ORF">A2527_05715</name>
</gene>
<name>A0A1F6G9A5_9PROT</name>
<evidence type="ECO:0000313" key="4">
    <source>
        <dbReference type="Proteomes" id="UP000178449"/>
    </source>
</evidence>
<dbReference type="Proteomes" id="UP000178449">
    <property type="component" value="Unassembled WGS sequence"/>
</dbReference>
<dbReference type="SMART" id="SM00226">
    <property type="entry name" value="LMWPc"/>
    <property type="match status" value="1"/>
</dbReference>
<dbReference type="AlphaFoldDB" id="A0A1F6G9A5"/>